<reference evidence="2 3" key="1">
    <citation type="submission" date="2018-06" db="EMBL/GenBank/DDBJ databases">
        <authorList>
            <consortium name="Pathogen Informatics"/>
            <person name="Doyle S."/>
        </authorList>
    </citation>
    <scope>NUCLEOTIDE SEQUENCE [LARGE SCALE GENOMIC DNA]</scope>
    <source>
        <strain evidence="2 3">NCTC8622</strain>
    </source>
</reference>
<name>A0A376UA68_ECOLX</name>
<dbReference type="SUPFAM" id="SSF50331">
    <property type="entry name" value="MOP-like"/>
    <property type="match status" value="1"/>
</dbReference>
<dbReference type="InterPro" id="IPR012340">
    <property type="entry name" value="NA-bd_OB-fold"/>
</dbReference>
<dbReference type="GO" id="GO:0043190">
    <property type="term" value="C:ATP-binding cassette (ABC) transporter complex"/>
    <property type="evidence" value="ECO:0007669"/>
    <property type="project" value="InterPro"/>
</dbReference>
<protein>
    <submittedName>
        <fullName evidence="2">ABC transporter</fullName>
    </submittedName>
</protein>
<proteinExistence type="predicted"/>
<dbReference type="GO" id="GO:0005524">
    <property type="term" value="F:ATP binding"/>
    <property type="evidence" value="ECO:0007669"/>
    <property type="project" value="InterPro"/>
</dbReference>
<dbReference type="EMBL" id="UGCP01000002">
    <property type="protein sequence ID" value="STI86394.1"/>
    <property type="molecule type" value="Genomic_DNA"/>
</dbReference>
<evidence type="ECO:0000313" key="3">
    <source>
        <dbReference type="Proteomes" id="UP000254079"/>
    </source>
</evidence>
<dbReference type="Proteomes" id="UP000254079">
    <property type="component" value="Unassembled WGS sequence"/>
</dbReference>
<evidence type="ECO:0000259" key="1">
    <source>
        <dbReference type="Pfam" id="PF08402"/>
    </source>
</evidence>
<dbReference type="InterPro" id="IPR008995">
    <property type="entry name" value="Mo/tungstate-bd_C_term_dom"/>
</dbReference>
<dbReference type="Gene3D" id="2.40.50.140">
    <property type="entry name" value="Nucleic acid-binding proteins"/>
    <property type="match status" value="1"/>
</dbReference>
<sequence length="48" mass="5200">MHKPIVMGIRPEDIHPDAQEENNISAKISVAELTGAEFMLYTTVGGTS</sequence>
<dbReference type="GO" id="GO:0022857">
    <property type="term" value="F:transmembrane transporter activity"/>
    <property type="evidence" value="ECO:0007669"/>
    <property type="project" value="InterPro"/>
</dbReference>
<dbReference type="Pfam" id="PF08402">
    <property type="entry name" value="TOBE_2"/>
    <property type="match status" value="1"/>
</dbReference>
<dbReference type="InterPro" id="IPR013611">
    <property type="entry name" value="Transp-assoc_OB_typ2"/>
</dbReference>
<organism evidence="2 3">
    <name type="scientific">Escherichia coli</name>
    <dbReference type="NCBI Taxonomy" id="562"/>
    <lineage>
        <taxon>Bacteria</taxon>
        <taxon>Pseudomonadati</taxon>
        <taxon>Pseudomonadota</taxon>
        <taxon>Gammaproteobacteria</taxon>
        <taxon>Enterobacterales</taxon>
        <taxon>Enterobacteriaceae</taxon>
        <taxon>Escherichia</taxon>
    </lineage>
</organism>
<gene>
    <name evidence="2" type="ORF">NCTC8622_05517</name>
</gene>
<dbReference type="AlphaFoldDB" id="A0A376UA68"/>
<evidence type="ECO:0000313" key="2">
    <source>
        <dbReference type="EMBL" id="STI86394.1"/>
    </source>
</evidence>
<feature type="domain" description="Transport-associated OB type 2" evidence="1">
    <location>
        <begin position="7"/>
        <end position="46"/>
    </location>
</feature>
<accession>A0A376UA68</accession>